<keyword evidence="2" id="KW-0813">Transport</keyword>
<organism evidence="9 10">
    <name type="scientific">Pseudomonas oryzae</name>
    <dbReference type="NCBI Taxonomy" id="1392877"/>
    <lineage>
        <taxon>Bacteria</taxon>
        <taxon>Pseudomonadati</taxon>
        <taxon>Pseudomonadota</taxon>
        <taxon>Gammaproteobacteria</taxon>
        <taxon>Pseudomonadales</taxon>
        <taxon>Pseudomonadaceae</taxon>
        <taxon>Pseudomonas</taxon>
    </lineage>
</organism>
<proteinExistence type="predicted"/>
<feature type="transmembrane region" description="Helical" evidence="7">
    <location>
        <begin position="382"/>
        <end position="400"/>
    </location>
</feature>
<name>A0A1H1W4U4_9PSED</name>
<evidence type="ECO:0000259" key="8">
    <source>
        <dbReference type="PROSITE" id="PS50850"/>
    </source>
</evidence>
<dbReference type="OrthoDB" id="9775268at2"/>
<feature type="transmembrane region" description="Helical" evidence="7">
    <location>
        <begin position="182"/>
        <end position="201"/>
    </location>
</feature>
<dbReference type="PROSITE" id="PS50850">
    <property type="entry name" value="MFS"/>
    <property type="match status" value="1"/>
</dbReference>
<feature type="transmembrane region" description="Helical" evidence="7">
    <location>
        <begin position="21"/>
        <end position="47"/>
    </location>
</feature>
<dbReference type="PANTHER" id="PTHR23513:SF11">
    <property type="entry name" value="STAPHYLOFERRIN A TRANSPORTER"/>
    <property type="match status" value="1"/>
</dbReference>
<keyword evidence="3" id="KW-1003">Cell membrane</keyword>
<keyword evidence="4 7" id="KW-0812">Transmembrane</keyword>
<reference evidence="10" key="1">
    <citation type="submission" date="2016-10" db="EMBL/GenBank/DDBJ databases">
        <authorList>
            <person name="Varghese N."/>
            <person name="Submissions S."/>
        </authorList>
    </citation>
    <scope>NUCLEOTIDE SEQUENCE [LARGE SCALE GENOMIC DNA]</scope>
    <source>
        <strain evidence="10">KCTC 32247</strain>
    </source>
</reference>
<evidence type="ECO:0000256" key="1">
    <source>
        <dbReference type="ARBA" id="ARBA00004651"/>
    </source>
</evidence>
<feature type="transmembrane region" description="Helical" evidence="7">
    <location>
        <begin position="109"/>
        <end position="128"/>
    </location>
</feature>
<dbReference type="AlphaFoldDB" id="A0A1H1W4U4"/>
<evidence type="ECO:0000256" key="3">
    <source>
        <dbReference type="ARBA" id="ARBA00022475"/>
    </source>
</evidence>
<accession>A0A1H1W4U4</accession>
<evidence type="ECO:0000313" key="9">
    <source>
        <dbReference type="EMBL" id="SDS92328.1"/>
    </source>
</evidence>
<keyword evidence="6 7" id="KW-0472">Membrane</keyword>
<evidence type="ECO:0000256" key="2">
    <source>
        <dbReference type="ARBA" id="ARBA00022448"/>
    </source>
</evidence>
<dbReference type="GO" id="GO:0022857">
    <property type="term" value="F:transmembrane transporter activity"/>
    <property type="evidence" value="ECO:0007669"/>
    <property type="project" value="InterPro"/>
</dbReference>
<dbReference type="PANTHER" id="PTHR23513">
    <property type="entry name" value="INTEGRAL MEMBRANE EFFLUX PROTEIN-RELATED"/>
    <property type="match status" value="1"/>
</dbReference>
<gene>
    <name evidence="9" type="ORF">SAMN05216221_2983</name>
</gene>
<feature type="transmembrane region" description="Helical" evidence="7">
    <location>
        <begin position="317"/>
        <end position="340"/>
    </location>
</feature>
<feature type="domain" description="Major facilitator superfamily (MFS) profile" evidence="8">
    <location>
        <begin position="15"/>
        <end position="403"/>
    </location>
</feature>
<protein>
    <submittedName>
        <fullName evidence="9">Predicted arabinose efflux permease, MFS family</fullName>
    </submittedName>
</protein>
<dbReference type="Pfam" id="PF05977">
    <property type="entry name" value="MFS_3"/>
    <property type="match status" value="1"/>
</dbReference>
<dbReference type="CDD" id="cd06173">
    <property type="entry name" value="MFS_MefA_like"/>
    <property type="match status" value="1"/>
</dbReference>
<evidence type="ECO:0000313" key="10">
    <source>
        <dbReference type="Proteomes" id="UP000243359"/>
    </source>
</evidence>
<dbReference type="RefSeq" id="WP_090349674.1">
    <property type="nucleotide sequence ID" value="NZ_LT629751.1"/>
</dbReference>
<keyword evidence="10" id="KW-1185">Reference proteome</keyword>
<dbReference type="EMBL" id="LT629751">
    <property type="protein sequence ID" value="SDS92328.1"/>
    <property type="molecule type" value="Genomic_DNA"/>
</dbReference>
<dbReference type="STRING" id="1392877.SAMN05216221_2983"/>
<keyword evidence="5 7" id="KW-1133">Transmembrane helix</keyword>
<comment type="subcellular location">
    <subcellularLocation>
        <location evidence="1">Cell membrane</location>
        <topology evidence="1">Multi-pass membrane protein</topology>
    </subcellularLocation>
</comment>
<dbReference type="InterPro" id="IPR020846">
    <property type="entry name" value="MFS_dom"/>
</dbReference>
<dbReference type="GO" id="GO:0005886">
    <property type="term" value="C:plasma membrane"/>
    <property type="evidence" value="ECO:0007669"/>
    <property type="project" value="UniProtKB-SubCell"/>
</dbReference>
<evidence type="ECO:0000256" key="6">
    <source>
        <dbReference type="ARBA" id="ARBA00023136"/>
    </source>
</evidence>
<evidence type="ECO:0000256" key="7">
    <source>
        <dbReference type="SAM" id="Phobius"/>
    </source>
</evidence>
<dbReference type="Proteomes" id="UP000243359">
    <property type="component" value="Chromosome I"/>
</dbReference>
<evidence type="ECO:0000256" key="4">
    <source>
        <dbReference type="ARBA" id="ARBA00022692"/>
    </source>
</evidence>
<dbReference type="InterPro" id="IPR036259">
    <property type="entry name" value="MFS_trans_sf"/>
</dbReference>
<feature type="transmembrane region" description="Helical" evidence="7">
    <location>
        <begin position="290"/>
        <end position="311"/>
    </location>
</feature>
<feature type="transmembrane region" description="Helical" evidence="7">
    <location>
        <begin position="352"/>
        <end position="376"/>
    </location>
</feature>
<feature type="transmembrane region" description="Helical" evidence="7">
    <location>
        <begin position="265"/>
        <end position="283"/>
    </location>
</feature>
<evidence type="ECO:0000256" key="5">
    <source>
        <dbReference type="ARBA" id="ARBA00022989"/>
    </source>
</evidence>
<feature type="transmembrane region" description="Helical" evidence="7">
    <location>
        <begin position="53"/>
        <end position="74"/>
    </location>
</feature>
<dbReference type="InterPro" id="IPR010290">
    <property type="entry name" value="TM_effector"/>
</dbReference>
<feature type="transmembrane region" description="Helical" evidence="7">
    <location>
        <begin position="230"/>
        <end position="253"/>
    </location>
</feature>
<dbReference type="Gene3D" id="1.20.1250.20">
    <property type="entry name" value="MFS general substrate transporter like domains"/>
    <property type="match status" value="1"/>
</dbReference>
<dbReference type="SUPFAM" id="SSF103473">
    <property type="entry name" value="MFS general substrate transporter"/>
    <property type="match status" value="1"/>
</dbReference>
<sequence>MSPSAARQWPASVRALQHVNFRLYFAGQGVSILGSWIQQVALAWLIYRLTGSAALLGVTTFAALLPQLLVGPFAGAWVDRRDKRRLLIGVQALLAVQALLLAALTALEWIGPTLIIAMSLLLGVLNAFDTPLRQALIGSFVGSRDDLPNALALNAMLFNAGRFVGPPLAGVLLALTGEAWCFALNGLSFLALLVGLLLIRVEAPSRAKGSMGAVFREGLAYVWGNQGVRLLIVSLAMVNITASSYAVLLPVFAKDVFGGDAQTLGWLWGAAGCGAFLSTLFLATRQALPGLVRVVQVGAVLGAAALLAFAASQTVPLALLAMALLGFAISVGNVGINMLLQSLAPEHLRGRVVAFFTSTRFGFDAIGGLLAGLLAARIGAPLTLALEGGVLLLFCIWLLGQRRVLRQQVRADLQGQAAL</sequence>